<evidence type="ECO:0000313" key="9">
    <source>
        <dbReference type="Proteomes" id="UP000231863"/>
    </source>
</evidence>
<dbReference type="InterPro" id="IPR022398">
    <property type="entry name" value="Peptidase_S8_His-AS"/>
</dbReference>
<keyword evidence="6" id="KW-0472">Membrane</keyword>
<feature type="transmembrane region" description="Helical" evidence="6">
    <location>
        <begin position="323"/>
        <end position="343"/>
    </location>
</feature>
<evidence type="ECO:0000256" key="6">
    <source>
        <dbReference type="SAM" id="Phobius"/>
    </source>
</evidence>
<keyword evidence="3 5" id="KW-0378">Hydrolase</keyword>
<feature type="active site" description="Charge relay system" evidence="5">
    <location>
        <position position="115"/>
    </location>
</feature>
<dbReference type="PROSITE" id="PS51892">
    <property type="entry name" value="SUBTILASE"/>
    <property type="match status" value="1"/>
</dbReference>
<dbReference type="Proteomes" id="UP000231863">
    <property type="component" value="Chromosome"/>
</dbReference>
<comment type="similarity">
    <text evidence="1 5">Belongs to the peptidase S8 family.</text>
</comment>
<feature type="domain" description="Peptidase S8/S53" evidence="7">
    <location>
        <begin position="76"/>
        <end position="281"/>
    </location>
</feature>
<evidence type="ECO:0000259" key="7">
    <source>
        <dbReference type="Pfam" id="PF00082"/>
    </source>
</evidence>
<dbReference type="GO" id="GO:0004252">
    <property type="term" value="F:serine-type endopeptidase activity"/>
    <property type="evidence" value="ECO:0007669"/>
    <property type="project" value="UniProtKB-UniRule"/>
</dbReference>
<dbReference type="InterPro" id="IPR015500">
    <property type="entry name" value="Peptidase_S8_subtilisin-rel"/>
</dbReference>
<dbReference type="Gene3D" id="3.40.50.200">
    <property type="entry name" value="Peptidase S8/S53 domain"/>
    <property type="match status" value="1"/>
</dbReference>
<keyword evidence="4 5" id="KW-0720">Serine protease</keyword>
<dbReference type="CDD" id="cd00306">
    <property type="entry name" value="Peptidases_S8_S53"/>
    <property type="match status" value="1"/>
</dbReference>
<keyword evidence="6" id="KW-1133">Transmembrane helix</keyword>
<dbReference type="Pfam" id="PF00082">
    <property type="entry name" value="Peptidase_S8"/>
    <property type="match status" value="1"/>
</dbReference>
<dbReference type="PANTHER" id="PTHR43806:SF11">
    <property type="entry name" value="CEREVISIN-RELATED"/>
    <property type="match status" value="1"/>
</dbReference>
<reference evidence="8 9" key="1">
    <citation type="submission" date="2017-11" db="EMBL/GenBank/DDBJ databases">
        <title>Genome analysis of Streptococcus suis serotype chz stain ah681.</title>
        <authorList>
            <person name="Pan Z."/>
            <person name="Zhang Y."/>
            <person name="Ma J."/>
            <person name="Lu P."/>
            <person name="Zhu Y."/>
            <person name="Zhong X."/>
            <person name="Dong W."/>
            <person name="Lu C."/>
            <person name="Yao H."/>
        </authorList>
    </citation>
    <scope>NUCLEOTIDE SEQUENCE [LARGE SCALE GENOMIC DNA]</scope>
    <source>
        <strain evidence="8 9">AH681</strain>
    </source>
</reference>
<evidence type="ECO:0000313" key="8">
    <source>
        <dbReference type="EMBL" id="AUA18187.1"/>
    </source>
</evidence>
<organism evidence="8 9">
    <name type="scientific">Streptococcus suis</name>
    <dbReference type="NCBI Taxonomy" id="1307"/>
    <lineage>
        <taxon>Bacteria</taxon>
        <taxon>Bacillati</taxon>
        <taxon>Bacillota</taxon>
        <taxon>Bacilli</taxon>
        <taxon>Lactobacillales</taxon>
        <taxon>Streptococcaceae</taxon>
        <taxon>Streptococcus</taxon>
    </lineage>
</organism>
<evidence type="ECO:0000256" key="2">
    <source>
        <dbReference type="ARBA" id="ARBA00022670"/>
    </source>
</evidence>
<dbReference type="PRINTS" id="PR00723">
    <property type="entry name" value="SUBTILISIN"/>
</dbReference>
<dbReference type="InterPro" id="IPR000209">
    <property type="entry name" value="Peptidase_S8/S53_dom"/>
</dbReference>
<feature type="active site" description="Charge relay system" evidence="5">
    <location>
        <position position="84"/>
    </location>
</feature>
<gene>
    <name evidence="8" type="ORF">CWI26_00990</name>
</gene>
<proteinExistence type="inferred from homology"/>
<dbReference type="InterPro" id="IPR050131">
    <property type="entry name" value="Peptidase_S8_subtilisin-like"/>
</dbReference>
<dbReference type="PANTHER" id="PTHR43806">
    <property type="entry name" value="PEPTIDASE S8"/>
    <property type="match status" value="1"/>
</dbReference>
<evidence type="ECO:0000256" key="5">
    <source>
        <dbReference type="PROSITE-ProRule" id="PRU01240"/>
    </source>
</evidence>
<dbReference type="AlphaFoldDB" id="A0A2I5KLD6"/>
<dbReference type="EMBL" id="CP025043">
    <property type="protein sequence ID" value="AUA18187.1"/>
    <property type="molecule type" value="Genomic_DNA"/>
</dbReference>
<dbReference type="PROSITE" id="PS00137">
    <property type="entry name" value="SUBTILASE_HIS"/>
    <property type="match status" value="1"/>
</dbReference>
<dbReference type="InterPro" id="IPR036852">
    <property type="entry name" value="Peptidase_S8/S53_dom_sf"/>
</dbReference>
<sequence length="378" mass="41812">MCLYKIRRSCRLIQKILRLFGLVSCLLALVCAVVFREGLVSNPLGQFSGFPLNHQHTGWGTSRYYPNIDPTAKPTQEVRVAIVDSGIREEAVDEFYVEDMQVFSTSTSVFDTIGHGTKIASIIGAKNNHVLTLGLSPEARLFSYKVTDDDGTIKNDYLVKAVQQAIEDHVDVVNLSMVVTNPSKELEDVVEAYLQQGGYMVVPAYDLKKVEALNPLLTIEGVVSVGTYNEFFTLLNPQEEIAYYAPYSQETLSMENRIVRSEGSSFSTAFVSGTIAHLLSVGQTDAEITKQLDDFFSARSVKSKQSPLLAGYETHQALVNNSYTVLSLSLIGLLVFQTILGILTARKESEVRGAYMRYIVVTDVLLVILALLILPTQM</sequence>
<accession>A0A2I5KLD6</accession>
<keyword evidence="6" id="KW-0812">Transmembrane</keyword>
<feature type="active site" description="Charge relay system" evidence="5">
    <location>
        <position position="265"/>
    </location>
</feature>
<dbReference type="SUPFAM" id="SSF52743">
    <property type="entry name" value="Subtilisin-like"/>
    <property type="match status" value="1"/>
</dbReference>
<evidence type="ECO:0000256" key="3">
    <source>
        <dbReference type="ARBA" id="ARBA00022801"/>
    </source>
</evidence>
<evidence type="ECO:0000256" key="4">
    <source>
        <dbReference type="ARBA" id="ARBA00022825"/>
    </source>
</evidence>
<protein>
    <recommendedName>
        <fullName evidence="7">Peptidase S8/S53 domain-containing protein</fullName>
    </recommendedName>
</protein>
<keyword evidence="2 5" id="KW-0645">Protease</keyword>
<feature type="transmembrane region" description="Helical" evidence="6">
    <location>
        <begin position="355"/>
        <end position="374"/>
    </location>
</feature>
<name>A0A2I5KLD6_STRSU</name>
<dbReference type="GO" id="GO:0006508">
    <property type="term" value="P:proteolysis"/>
    <property type="evidence" value="ECO:0007669"/>
    <property type="project" value="UniProtKB-KW"/>
</dbReference>
<evidence type="ECO:0000256" key="1">
    <source>
        <dbReference type="ARBA" id="ARBA00011073"/>
    </source>
</evidence>